<reference evidence="1" key="2">
    <citation type="submission" date="2020-07" db="EMBL/GenBank/DDBJ databases">
        <authorList>
            <person name="Vera ALvarez R."/>
            <person name="Arias-Moreno D.M."/>
            <person name="Jimenez-Jacinto V."/>
            <person name="Jimenez-Bremont J.F."/>
            <person name="Swaminathan K."/>
            <person name="Moose S.P."/>
            <person name="Guerrero-Gonzalez M.L."/>
            <person name="Marino-Ramirez L."/>
            <person name="Landsman D."/>
            <person name="Rodriguez-Kessler M."/>
            <person name="Delgado-Sanchez P."/>
        </authorList>
    </citation>
    <scope>NUCLEOTIDE SEQUENCE</scope>
    <source>
        <tissue evidence="1">Cladode</tissue>
    </source>
</reference>
<name>A0A7C9A5C8_OPUST</name>
<dbReference type="AlphaFoldDB" id="A0A7C9A5C8"/>
<sequence>MPLLTVLTMNSLTSEDFYFICVETYGEQRRSAQYQRGILLSLREGAGTLDIIMGLLQACYIREALLSTRSKWESIPEGCSVSDSFAREWSGLIEHSERRAQGDMNTLQEQIIKSGWTAKNILLGTQEQLRYSFVGEKDS</sequence>
<accession>A0A7C9A5C8</accession>
<reference evidence="1" key="1">
    <citation type="journal article" date="2013" name="J. Plant Res.">
        <title>Effect of fungi and light on seed germination of three Opuntia species from semiarid lands of central Mexico.</title>
        <authorList>
            <person name="Delgado-Sanchez P."/>
            <person name="Jimenez-Bremont J.F."/>
            <person name="Guerrero-Gonzalez Mde L."/>
            <person name="Flores J."/>
        </authorList>
    </citation>
    <scope>NUCLEOTIDE SEQUENCE</scope>
    <source>
        <tissue evidence="1">Cladode</tissue>
    </source>
</reference>
<evidence type="ECO:0000313" key="1">
    <source>
        <dbReference type="EMBL" id="MBA4657495.1"/>
    </source>
</evidence>
<proteinExistence type="predicted"/>
<protein>
    <submittedName>
        <fullName evidence="1">Uncharacterized protein</fullName>
    </submittedName>
</protein>
<dbReference type="EMBL" id="GISG01196412">
    <property type="protein sequence ID" value="MBA4657495.1"/>
    <property type="molecule type" value="Transcribed_RNA"/>
</dbReference>
<organism evidence="1">
    <name type="scientific">Opuntia streptacantha</name>
    <name type="common">Prickly pear cactus</name>
    <name type="synonym">Opuntia cardona</name>
    <dbReference type="NCBI Taxonomy" id="393608"/>
    <lineage>
        <taxon>Eukaryota</taxon>
        <taxon>Viridiplantae</taxon>
        <taxon>Streptophyta</taxon>
        <taxon>Embryophyta</taxon>
        <taxon>Tracheophyta</taxon>
        <taxon>Spermatophyta</taxon>
        <taxon>Magnoliopsida</taxon>
        <taxon>eudicotyledons</taxon>
        <taxon>Gunneridae</taxon>
        <taxon>Pentapetalae</taxon>
        <taxon>Caryophyllales</taxon>
        <taxon>Cactineae</taxon>
        <taxon>Cactaceae</taxon>
        <taxon>Opuntioideae</taxon>
        <taxon>Opuntia</taxon>
    </lineage>
</organism>